<evidence type="ECO:0000256" key="7">
    <source>
        <dbReference type="PROSITE-ProRule" id="PRU00239"/>
    </source>
</evidence>
<dbReference type="InterPro" id="IPR011992">
    <property type="entry name" value="EF-hand-dom_pair"/>
</dbReference>
<dbReference type="PROSITE" id="PS50203">
    <property type="entry name" value="CALPAIN_CAT"/>
    <property type="match status" value="2"/>
</dbReference>
<dbReference type="InterPro" id="IPR022684">
    <property type="entry name" value="Calpain_cysteine_protease"/>
</dbReference>
<accession>A0A813GKN2</accession>
<evidence type="ECO:0000313" key="12">
    <source>
        <dbReference type="Proteomes" id="UP000654075"/>
    </source>
</evidence>
<dbReference type="SUPFAM" id="SSF54001">
    <property type="entry name" value="Cysteine proteinases"/>
    <property type="match status" value="2"/>
</dbReference>
<dbReference type="InterPro" id="IPR002048">
    <property type="entry name" value="EF_hand_dom"/>
</dbReference>
<protein>
    <recommendedName>
        <fullName evidence="13">Calmodulin</fullName>
    </recommendedName>
</protein>
<dbReference type="PROSITE" id="PS50222">
    <property type="entry name" value="EF_HAND_2"/>
    <property type="match status" value="2"/>
</dbReference>
<dbReference type="PANTHER" id="PTHR10183:SF379">
    <property type="entry name" value="CALPAIN-5"/>
    <property type="match status" value="1"/>
</dbReference>
<dbReference type="SUPFAM" id="SSF47473">
    <property type="entry name" value="EF-hand"/>
    <property type="match status" value="1"/>
</dbReference>
<dbReference type="Pfam" id="PF00648">
    <property type="entry name" value="Peptidase_C2"/>
    <property type="match status" value="2"/>
</dbReference>
<feature type="active site" evidence="6 7">
    <location>
        <position position="1073"/>
    </location>
</feature>
<dbReference type="Gene3D" id="3.90.70.10">
    <property type="entry name" value="Cysteine proteinases"/>
    <property type="match status" value="2"/>
</dbReference>
<feature type="compositionally biased region" description="Pro residues" evidence="8">
    <location>
        <begin position="1846"/>
        <end position="1857"/>
    </location>
</feature>
<evidence type="ECO:0000259" key="10">
    <source>
        <dbReference type="PROSITE" id="PS50222"/>
    </source>
</evidence>
<feature type="active site" evidence="6 7">
    <location>
        <position position="1042"/>
    </location>
</feature>
<dbReference type="InterPro" id="IPR018247">
    <property type="entry name" value="EF_Hand_1_Ca_BS"/>
</dbReference>
<evidence type="ECO:0000256" key="1">
    <source>
        <dbReference type="ARBA" id="ARBA00007623"/>
    </source>
</evidence>
<name>A0A813GKN2_POLGL</name>
<feature type="domain" description="Calpain catalytic" evidence="9">
    <location>
        <begin position="784"/>
        <end position="1135"/>
    </location>
</feature>
<feature type="region of interest" description="Disordered" evidence="8">
    <location>
        <begin position="1542"/>
        <end position="1563"/>
    </location>
</feature>
<keyword evidence="5" id="KW-0106">Calcium</keyword>
<evidence type="ECO:0000313" key="11">
    <source>
        <dbReference type="EMBL" id="CAE8623452.1"/>
    </source>
</evidence>
<dbReference type="PANTHER" id="PTHR10183">
    <property type="entry name" value="CALPAIN"/>
    <property type="match status" value="1"/>
</dbReference>
<dbReference type="CDD" id="cd00051">
    <property type="entry name" value="EFh"/>
    <property type="match status" value="1"/>
</dbReference>
<evidence type="ECO:0008006" key="13">
    <source>
        <dbReference type="Google" id="ProtNLM"/>
    </source>
</evidence>
<evidence type="ECO:0000259" key="9">
    <source>
        <dbReference type="PROSITE" id="PS50203"/>
    </source>
</evidence>
<feature type="compositionally biased region" description="Polar residues" evidence="8">
    <location>
        <begin position="1728"/>
        <end position="1739"/>
    </location>
</feature>
<gene>
    <name evidence="11" type="ORF">PGLA1383_LOCUS40720</name>
</gene>
<proteinExistence type="inferred from homology"/>
<dbReference type="GO" id="GO:0005509">
    <property type="term" value="F:calcium ion binding"/>
    <property type="evidence" value="ECO:0007669"/>
    <property type="project" value="InterPro"/>
</dbReference>
<dbReference type="PROSITE" id="PS00018">
    <property type="entry name" value="EF_HAND_1"/>
    <property type="match status" value="1"/>
</dbReference>
<feature type="compositionally biased region" description="Basic and acidic residues" evidence="8">
    <location>
        <begin position="1858"/>
        <end position="1868"/>
    </location>
</feature>
<sequence>YGGCIKEQPSGPEKDSRKQLLEPWRRVQAEQMIFHGLDQIEAELASPSSGKLTVVLESALPQSERPQLGFVAHSWLRAQLPDLKAVDGDISRPGSPEELQTLLAFMDFLTVSQGYGQVAVRHLTLDVRNLKLEAIFGLPSPAAVRATPVIELFLSSRSSSSSLRPPRELLLAELLEIQKHLQVDEEADAEQKLQDCACLLELAALCLDPRSSSTNQEVRVTLAKVEKELLYTKAGSLELGALKGIFGEEVLEYLGVELYECAVQRLLEHFSTCAGFYGNDSQALPAVTKSMTVLEACAYSSPRWAKNPLLRPKASDTEEQDLCIHAAASLGLRTFLHNDVFETRFEDLYGGPFDPIDSEDIDEERFEELLHAMDRDANGHISLEEFEKAMSDNDLVKDFFALGDSPSEALLRRVFDSMDKDLDNTIDEGEFRQMCRMARHGNMKWWALHTSAMNLVMNCENSMAADDANKDLLSWSKSLRELGYSEMSEGLQKGRSHSDLWQLLATSGLASWKEHCERQVQESDEGEAGVHQLPALQRVAEIFNANNDHERLFLKIAFASQKKSPRDVTIFAQLVLLDFHYLVEIWQNLFPKRLSVSEDLLKKAGLESPEHYVVPPPGQQPMVCLSLAGWKRWEEAVSTSPELQRSIFLPKPPVFSAFSGTRASEGGAGEKFESLPLAPQSFIVDAAPPPRGTQDFQQIAAPLDRATQPVMPPSVRIPPHALQKTDEEWVEHVSRETPLSDPGFDHWDGFQGEDPLVLNRGLRHFQDGVLDDVSTIQEFEGEDIRWISASKMHSLASMWSDGEPVRVCATINPQMIKQGLVGNCWLIAAVSALAEFQGPIRDVFGRCKDTPLEGVDGPYELQLYSPFDGFQSRTVVKINDRIPCFRRKGGGWRPCFASAQHPDLWPMLLEKGVAKLMGGYSKLNGNRAPLAWAMITGEKQYQVFFPWSKPPGAVAVHAEDEKRDLWGEGTFSDLAKNPTKYAINRTPKNVLSKERVWESLRLLDIDSHIMVCTFKPQTSGDGGRAFGRGSEHDAGQGLLAGHSYSLIAVKQVQEASLDRYARGRCQRLVQLRNPWGDCCEWTGDWSDGSSSWDRHPEVAKLLDYEQNRRRADGLFWMPWEEFTARVFDVIYSNVSFASKYNTRMAAKADDPPVWSKQAPTQAAPGVGAATLTPRGFDLWQDLAARNPDSIQHDLSSWTDGFSDSALSLDVKAFPSTDIRWVSASRIHHLLKYEFNSSSSAGLPDYEIARRQRWADIAAESGGEGEANVCYQISSEVFQASLSDTWLAAAIKSLADLEGPIREVFAQCPKRPFAGRDGPYELKLFNPAQGFKRTAVAINDRVPCYARYGNQRDRAAGWRPCFSGAIYREMWPMLIEKAMAQLLCGYQLLAGNRAPLAWAMVTGEMRYGALFPWPKLEQSSKPGNGASFASWGEGELNLASFQMRSNNRCCYRYEPRSRNERSADWVWDRLRFLAMDGRLTACIFKPQDEVVGQAFEELEPEDGLLGDCAYSITCARSLHEPQLPGAGRRKSVRGTDLRLVQLRSPSGPAEWGGRWSPGSQEWEQHPKVAEELGEADGEDGLFWMCWDDFRERVVEIVFSEASFTHKASLSASGQCRPAPAERQADCQVSPRSPDVPGEDLGAQQGAQQWPSSPSPPITPPTPPRELVKEMVTQGAPSFSASQAAPSGQSVPEVVTRVPEVASQPGLPLQPQPEQQQQPPTAHVRDSSFDVVTQGSFSSLAPATPTAHRLPSDSYHSCPSVSQGSPPPSRVVADPPSGPFNPPPDEVIPEPPAAISEPCLWHLLGQPLLGAAGPLPPAPPLAPGRPIFCPEVPQQQEQQQQQQQAAGPAPPPPPPPPPPSKEEPPPEPARRRFTVPVVKEEIPDHPRRRSTLLGTNTGSLPPPPPPSNSKEEPPSEPMRRRSSVPKQEILTKRRSSAFAAGGSTKKPVPASEGSSSSESESSSVSSCSDEPTRLSVLACEATLWFRPRRVVTTRRRSTITEDRSASRFITMLEDALDELCGFRPWQIELKNVDRLAEQTTPEGGRKKGGWQVVMWIYALDGGMSWQQVFVNLQHHIIDKYKDLAGPLDKTHHDFFQMYMLTGARLRNREEALAQIAQGTLEPPKVSEPQPIPAIPVVPGVPADPAAHMSEQFILSHYEDVAVSAHFNIEDTKGTMVDHPVKLKDSVRDAIFRYTGVPEGEILIQAFQSSDQVSGHHGQQWTVHVSIEPLRISVRRARHIQKSLVTFLAKGHLIAGTKSFFDSFSPASKVHVETSLFSENLGPLVSPTLVGCHTSSMMHAHADLYIESGMAGTKSRRFSPVIGKFVSALAFSLGLPVQHVQVRSVVNLSGGECLRVFFEVKHTSETPTALEMRQLQIKLASLKNARSMVDDSMVIDSAIRHAHGYDPGVCGHDAPPLCAHLDIVDQSHAMAFHGQVRWGQEFVKALQALAVEFRVAEPLDIQFKQIRQRADNKYTIDFKVKARSPVELRLVQELLWALHQADTTEWAKSQKLDFYEVFKVTSSARICAVKTCADVSQGHGFVPVQVQTDKLAERPIIWAELDVADRLGSFQRNGAAHFAGLLGDALHVLAGTEAARVSVIDVRQNSRSFSTSWPGAVGLNPQPRYKVRFEVDWTGDRIPARDLRVVYEAICELHSETTRRRWGELPLLQQYDLEACTEVAVHERAEDGSEDALNVRTGLFHDVVMPKLCVHLDLLDANPRKPFHEDKNGMGWTIKLQDMLVKALAKACDIPENLILVSCVQLRHAQRQHPARVQALIQEQHKLEIDLASSSRTALLHLGASPTAGGYGPAAVAGYTVELEIYCINEQGAQEMADSLVMAGNLRAFHSEAVRRQHQQLEFFQHFTLDYGLQLQQDSGCSDHKPREQHLLPRKSHPHACGPTVFSGSNTMSELESNERIVMNGHVNIIERRDTSIGLPLNGEHQIREWFLQVLGKHLQTMCEVTHHGFQANNWRPSQDGRRATLHLRPVGSQENRLFLWDGLLLTASGVRKRGAQTMSVATNKLKNGEAGLEKACMMTKLDAYRIDFEVRRIADGEEAHTKFADDVRQQLHTFLEQAGAVPDIVFEDFYKRFEFDRGVQIDSLNLNDGFGSVTDRMVDLSMSPEILQVTLRFAAKEKACTADDLKKLFNLKVPFILGVQLPQVTIIEFKKDQPGMCEVMFQVATLTHKPATAEVEALKAKLIALDGNCSLGRRWWCEQFSGWMLVSVSVAPDKPHPGSSGSMWCADFSIEFEGVQPSWFALANREALLLEELSLELGFQKLRFASPKIGPCGTSGTSVEIQVQKLRDKFEADALVGILLRASQGLLLRRSSWPRHKVSCAKTLELPPGALSLHPLPIKVPMEIILKNQVEGLKFNDEKSLLSMYVQEWKDCFVKGTSVPDGKSYYVDQKKRNKNWPLRAWILEEIQKRLRKIFLGTDDPIIKHHALGISMIELRDFAWACLQAVFYHHCDVLEKKQGDLLANMESSASWDVFELKHALSCVTFAMQWHGNQKDRLEEVHDTIPRWAIPACIDDQEICFVLELCSHVFQTSNELSLTRLQDACRGAGEKDAAAQQIWSAARQAGGNANSKGVSVGELKSAVKVLCGQGSVPGFIIPILKRLSGTLPPDLEDEARKKVSVQLEAAWKNTNAENNWTIREFVVRTGGLQLLYDVAVKVSSTVTEELASSCKNNNSGSSYKSWLMMTDVLLAFDEAFKSCDMATPLRNGCRRDMARDLGSVPLGTMLEVICQKCDVDANDMFGAYDLNLKWAATVLQASATILVASFQDGNVDDLTSVESICEDMCDAISSLNVFIGQFQDDLDDPLEVGRRTNLVGLRGIFSIMVYDIVSALRDVKVESITVDISNIRRSNKIRSDDRDQVRIFRALQEWGEVDRSELRAALLSYKNVPETCPQLAS</sequence>
<feature type="compositionally biased region" description="Low complexity" evidence="8">
    <location>
        <begin position="1949"/>
        <end position="1967"/>
    </location>
</feature>
<dbReference type="SMART" id="SM00230">
    <property type="entry name" value="CysPc"/>
    <property type="match status" value="1"/>
</dbReference>
<evidence type="ECO:0000256" key="4">
    <source>
        <dbReference type="ARBA" id="ARBA00022807"/>
    </source>
</evidence>
<dbReference type="PRINTS" id="PR00704">
    <property type="entry name" value="CALPAIN"/>
</dbReference>
<dbReference type="InterPro" id="IPR000169">
    <property type="entry name" value="Pept_cys_AS"/>
</dbReference>
<feature type="non-terminal residue" evidence="11">
    <location>
        <position position="3909"/>
    </location>
</feature>
<organism evidence="11 12">
    <name type="scientific">Polarella glacialis</name>
    <name type="common">Dinoflagellate</name>
    <dbReference type="NCBI Taxonomy" id="89957"/>
    <lineage>
        <taxon>Eukaryota</taxon>
        <taxon>Sar</taxon>
        <taxon>Alveolata</taxon>
        <taxon>Dinophyceae</taxon>
        <taxon>Suessiales</taxon>
        <taxon>Suessiaceae</taxon>
        <taxon>Polarella</taxon>
    </lineage>
</organism>
<keyword evidence="3 7" id="KW-0378">Hydrolase</keyword>
<feature type="region of interest" description="Disordered" evidence="8">
    <location>
        <begin position="1805"/>
        <end position="1967"/>
    </location>
</feature>
<evidence type="ECO:0000256" key="2">
    <source>
        <dbReference type="ARBA" id="ARBA00022670"/>
    </source>
</evidence>
<evidence type="ECO:0000256" key="8">
    <source>
        <dbReference type="SAM" id="MobiDB-lite"/>
    </source>
</evidence>
<feature type="compositionally biased region" description="Low complexity" evidence="8">
    <location>
        <begin position="1702"/>
        <end position="1718"/>
    </location>
</feature>
<evidence type="ECO:0000256" key="6">
    <source>
        <dbReference type="PIRSR" id="PIRSR622684-1"/>
    </source>
</evidence>
<keyword evidence="12" id="KW-1185">Reference proteome</keyword>
<dbReference type="InterPro" id="IPR001300">
    <property type="entry name" value="Peptidase_C2_calpain_cat"/>
</dbReference>
<feature type="domain" description="EF-hand" evidence="10">
    <location>
        <begin position="406"/>
        <end position="441"/>
    </location>
</feature>
<feature type="domain" description="EF-hand" evidence="10">
    <location>
        <begin position="361"/>
        <end position="396"/>
    </location>
</feature>
<dbReference type="EMBL" id="CAJNNV010028173">
    <property type="protein sequence ID" value="CAE8623452.1"/>
    <property type="molecule type" value="Genomic_DNA"/>
</dbReference>
<dbReference type="GO" id="GO:0004198">
    <property type="term" value="F:calcium-dependent cysteine-type endopeptidase activity"/>
    <property type="evidence" value="ECO:0007669"/>
    <property type="project" value="InterPro"/>
</dbReference>
<keyword evidence="2 7" id="KW-0645">Protease</keyword>
<dbReference type="InterPro" id="IPR038765">
    <property type="entry name" value="Papain-like_cys_pep_sf"/>
</dbReference>
<feature type="compositionally biased region" description="Pro residues" evidence="8">
    <location>
        <begin position="1651"/>
        <end position="1662"/>
    </location>
</feature>
<feature type="active site" evidence="6 7">
    <location>
        <position position="824"/>
    </location>
</feature>
<dbReference type="Gene3D" id="1.10.238.10">
    <property type="entry name" value="EF-hand"/>
    <property type="match status" value="1"/>
</dbReference>
<feature type="compositionally biased region" description="Basic and acidic residues" evidence="8">
    <location>
        <begin position="1907"/>
        <end position="1917"/>
    </location>
</feature>
<evidence type="ECO:0000256" key="3">
    <source>
        <dbReference type="ARBA" id="ARBA00022801"/>
    </source>
</evidence>
<dbReference type="GO" id="GO:0006508">
    <property type="term" value="P:proteolysis"/>
    <property type="evidence" value="ECO:0007669"/>
    <property type="project" value="UniProtKB-KW"/>
</dbReference>
<comment type="caution">
    <text evidence="11">The sequence shown here is derived from an EMBL/GenBank/DDBJ whole genome shotgun (WGS) entry which is preliminary data.</text>
</comment>
<dbReference type="SMART" id="SM00054">
    <property type="entry name" value="EFh"/>
    <property type="match status" value="2"/>
</dbReference>
<keyword evidence="4 7" id="KW-0788">Thiol protease</keyword>
<feature type="region of interest" description="Disordered" evidence="8">
    <location>
        <begin position="1701"/>
        <end position="1791"/>
    </location>
</feature>
<feature type="region of interest" description="Disordered" evidence="8">
    <location>
        <begin position="1607"/>
        <end position="1663"/>
    </location>
</feature>
<feature type="compositionally biased region" description="Pro residues" evidence="8">
    <location>
        <begin position="1774"/>
        <end position="1790"/>
    </location>
</feature>
<feature type="domain" description="Calpain catalytic" evidence="9">
    <location>
        <begin position="1274"/>
        <end position="1601"/>
    </location>
</feature>
<evidence type="ECO:0000256" key="5">
    <source>
        <dbReference type="ARBA" id="ARBA00022837"/>
    </source>
</evidence>
<feature type="compositionally biased region" description="Pro residues" evidence="8">
    <location>
        <begin position="1812"/>
        <end position="1821"/>
    </location>
</feature>
<comment type="similarity">
    <text evidence="1">Belongs to the peptidase C2 family.</text>
</comment>
<dbReference type="OrthoDB" id="430345at2759"/>
<feature type="compositionally biased region" description="Polar residues" evidence="8">
    <location>
        <begin position="1752"/>
        <end position="1762"/>
    </location>
</feature>
<dbReference type="PROSITE" id="PS00139">
    <property type="entry name" value="THIOL_PROTEASE_CYS"/>
    <property type="match status" value="1"/>
</dbReference>
<feature type="compositionally biased region" description="Low complexity" evidence="8">
    <location>
        <begin position="1828"/>
        <end position="1845"/>
    </location>
</feature>
<reference evidence="11" key="1">
    <citation type="submission" date="2021-02" db="EMBL/GenBank/DDBJ databases">
        <authorList>
            <person name="Dougan E. K."/>
            <person name="Rhodes N."/>
            <person name="Thang M."/>
            <person name="Chan C."/>
        </authorList>
    </citation>
    <scope>NUCLEOTIDE SEQUENCE</scope>
</reference>
<dbReference type="Proteomes" id="UP000654075">
    <property type="component" value="Unassembled WGS sequence"/>
</dbReference>
<comment type="caution">
    <text evidence="7">Lacks conserved residue(s) required for the propagation of feature annotation.</text>
</comment>